<evidence type="ECO:0000259" key="2">
    <source>
        <dbReference type="Pfam" id="PF07879"/>
    </source>
</evidence>
<evidence type="ECO:0000313" key="4">
    <source>
        <dbReference type="Proteomes" id="UP001165413"/>
    </source>
</evidence>
<dbReference type="RefSeq" id="WP_254102164.1">
    <property type="nucleotide sequence ID" value="NZ_JANATA010000025.1"/>
</dbReference>
<evidence type="ECO:0000313" key="3">
    <source>
        <dbReference type="EMBL" id="MCP3429606.1"/>
    </source>
</evidence>
<dbReference type="NCBIfam" id="TIGR01848">
    <property type="entry name" value="PHA_reg_PhaR"/>
    <property type="match status" value="1"/>
</dbReference>
<feature type="domain" description="PHB accumulation regulatory" evidence="1">
    <location>
        <begin position="68"/>
        <end position="107"/>
    </location>
</feature>
<dbReference type="InterPro" id="IPR007897">
    <property type="entry name" value="PHB_accumulat"/>
</dbReference>
<dbReference type="Pfam" id="PF07879">
    <property type="entry name" value="PHB_acc_N"/>
    <property type="match status" value="1"/>
</dbReference>
<protein>
    <submittedName>
        <fullName evidence="3">Polyhydroxyalkanoate synthesis repressor PhaR</fullName>
    </submittedName>
</protein>
<accession>A0AA41X508</accession>
<gene>
    <name evidence="3" type="primary">phaR</name>
    <name evidence="3" type="ORF">NLF92_11695</name>
</gene>
<comment type="caution">
    <text evidence="3">The sequence shown here is derived from an EMBL/GenBank/DDBJ whole genome shotgun (WGS) entry which is preliminary data.</text>
</comment>
<organism evidence="3 4">
    <name type="scientific">Opacimonas viscosa</name>
    <dbReference type="NCBI Taxonomy" id="2961944"/>
    <lineage>
        <taxon>Bacteria</taxon>
        <taxon>Pseudomonadati</taxon>
        <taxon>Pseudomonadota</taxon>
        <taxon>Gammaproteobacteria</taxon>
        <taxon>Alteromonadales</taxon>
        <taxon>Alteromonadaceae</taxon>
        <taxon>Opacimonas</taxon>
    </lineage>
</organism>
<dbReference type="InterPro" id="IPR012909">
    <property type="entry name" value="PHA_DNA-bd_N"/>
</dbReference>
<dbReference type="InterPro" id="IPR010134">
    <property type="entry name" value="PHA_reg_PhaR"/>
</dbReference>
<feature type="domain" description="PHA accumulation regulator DNA-binding N-terminal" evidence="2">
    <location>
        <begin position="4"/>
        <end position="62"/>
    </location>
</feature>
<dbReference type="Pfam" id="PF05233">
    <property type="entry name" value="PHB_acc"/>
    <property type="match status" value="1"/>
</dbReference>
<sequence>MISIKKYPNRRLYDTSKSVYINLEDIKRMINDRIEFEIVDSKTKDVITKSVLLQIISESETNQAQSLLTDKLLQQLIRFYDSDMQPVLRQYLEQSLVSFMEQQDQMQGMMKTMVDSTPLGMFSKMMESNMQAWQTTKKNEDKGQ</sequence>
<evidence type="ECO:0000259" key="1">
    <source>
        <dbReference type="Pfam" id="PF05233"/>
    </source>
</evidence>
<dbReference type="GO" id="GO:0006355">
    <property type="term" value="P:regulation of DNA-templated transcription"/>
    <property type="evidence" value="ECO:0007669"/>
    <property type="project" value="InterPro"/>
</dbReference>
<proteinExistence type="predicted"/>
<dbReference type="Proteomes" id="UP001165413">
    <property type="component" value="Unassembled WGS sequence"/>
</dbReference>
<keyword evidence="4" id="KW-1185">Reference proteome</keyword>
<dbReference type="EMBL" id="JANATA010000025">
    <property type="protein sequence ID" value="MCP3429606.1"/>
    <property type="molecule type" value="Genomic_DNA"/>
</dbReference>
<name>A0AA41X508_9ALTE</name>
<dbReference type="AlphaFoldDB" id="A0AA41X508"/>
<reference evidence="3" key="1">
    <citation type="submission" date="2022-07" db="EMBL/GenBank/DDBJ databases">
        <title>Characterization of the Novel Bacterium Alteromonas immobilis LMIT006 and Alteromonas gregis LMIT007.</title>
        <authorList>
            <person name="Lin X."/>
        </authorList>
    </citation>
    <scope>NUCLEOTIDE SEQUENCE</scope>
    <source>
        <strain evidence="3">LMIT007</strain>
    </source>
</reference>